<dbReference type="GeneID" id="38774699"/>
<evidence type="ECO:0000256" key="15">
    <source>
        <dbReference type="SAM" id="MobiDB-lite"/>
    </source>
</evidence>
<feature type="region of interest" description="Disordered" evidence="15">
    <location>
        <begin position="235"/>
        <end position="306"/>
    </location>
</feature>
<dbReference type="Proteomes" id="UP000287166">
    <property type="component" value="Unassembled WGS sequence"/>
</dbReference>
<feature type="compositionally biased region" description="Basic and acidic residues" evidence="15">
    <location>
        <begin position="271"/>
        <end position="282"/>
    </location>
</feature>
<evidence type="ECO:0000256" key="6">
    <source>
        <dbReference type="ARBA" id="ARBA00022448"/>
    </source>
</evidence>
<keyword evidence="6" id="KW-0813">Transport</keyword>
<feature type="compositionally biased region" description="Low complexity" evidence="15">
    <location>
        <begin position="181"/>
        <end position="191"/>
    </location>
</feature>
<feature type="domain" description="Vta1 C-terminal" evidence="19">
    <location>
        <begin position="444"/>
        <end position="478"/>
    </location>
</feature>
<dbReference type="InterPro" id="IPR041212">
    <property type="entry name" value="Vta1_C"/>
</dbReference>
<evidence type="ECO:0000313" key="20">
    <source>
        <dbReference type="EMBL" id="GBE77782.1"/>
    </source>
</evidence>
<keyword evidence="12 16" id="KW-1133">Transmembrane helix</keyword>
<dbReference type="InterPro" id="IPR023175">
    <property type="entry name" value="Vta1/CALS_N_sf"/>
</dbReference>
<dbReference type="InterPro" id="IPR039431">
    <property type="entry name" value="Vta1/CALS_N"/>
</dbReference>
<sequence length="1362" mass="150063">MPVLQLPPVPAELKSISPFLQRSDELAAKDPVMAYWCAYHAAQLGIALKPKEHPSREFLFALLGVLEQTKKDAGPNDAIDDESASSAYIENFALKVFAIADNEDRRGNATRGTAKKFLAAANFLELLSIFDKDKADSAESSNDEKIRYAKWKAADIAKAFREGRKPTPGPAGSGQPETDVTPELPSSVSESTPPPPAITRAAAPPPHISDLPSPQQDGFFPQAPLLGNITQLSQLTSHGSAESPSPGGWSTVATPGTPGFLGTDGGARRAHVSEELEGRPDAEDLIEGASPSNSTPIFVGPGQDDAVSKQVRFSPSLSAEAPSPRVNGEQDPFAACAATSSVPPQSPYAPHPGPSAPPDPGFPSTSIAPERGTPPLDPFPAGFIPSPPVSPPRTYESLPPPVIYSYPPPQISQHMPVSPPVQYALPPEAAMVAAPPVELNPVLIGRAQKHCKFAISALDYEDVEQAKKELREALKMLGGYFGIMPPKRLSFSLNPQWPHYVSLTSLALALFLGLVRYLVIDRPDPLHCDALLTQGRWLDDKFRNWQPDGCMMHVYQSADASACIGSRRVVFIGDSVTRQLFFQMARVVDPSLPTAPPDDEQRHRNHTLTSRSGIQLSFLWDPYLNASSTHSYLSAPMIASPSAGPLSDRPALLVLGSGLWYLRYPDSGGLPAWESMVESTLAALSRARTLPADKVVVLPIEDVVSAKLSRERTASMHASDIDAMNSDLHHRIRPPALSDPFRFFPDPKAPSAAPPPVALPLVFNHMLDPSQTEDGLHFSDAVVAMQANVLLNLRCNDVLPKKFPMDKTCCRRYPWPSPLHSIVLAAAVLWGPVCVMLSRRLGPRTPDQPLISDHEVPAVIVSVAAALIYLADRTGFWLKEQKQFSPWTFAFLSLLNLGVGLFTTKRAEQDLGFLNRDQTDEWKGWMQIVILIYHYLGASKISGIYNTIRVLVAAYLFMTGYGHTSFYIKKADFGFSRIAQVMVRLNLLPLLLAYTMNTDYISYYFSPLVSLWFLIIYVTMAVGSQYNDRTIFLVSKFLVSMGLVTWFMSEPSLLETAFQFLERVCGIHWSAREWAFRVSLDLWIVYFGMFTALAVIKIREYRLTDDPRWPLVMKGSLAFSVAAMLWFFAFELSQPDKFAYNYWHPYISFLPIGAFVALRNATPILRSATSRAFAFVGKCSLETYIIQYHFWLAGDTKGILMVLPGARWRAVNVVITTTMFIYVSHRVAQATGEITKWICGTMKPPTLPTVADNAGAAGSRRHAAPTQPAEEEGQEVIFLAPQDGEPRKDDDGNVLPSEPHTPSHQGSQRRWVDRLAEGTPAHPTSPGFRVWYGETEWKPGVKTKIAIGMAVMWLLNMMWPYR</sequence>
<feature type="region of interest" description="Disordered" evidence="15">
    <location>
        <begin position="1249"/>
        <end position="1310"/>
    </location>
</feature>
<dbReference type="EMBL" id="BFAD01000001">
    <property type="protein sequence ID" value="GBE77782.1"/>
    <property type="molecule type" value="Genomic_DNA"/>
</dbReference>
<dbReference type="GO" id="GO:0005975">
    <property type="term" value="P:carbohydrate metabolic process"/>
    <property type="evidence" value="ECO:0007669"/>
    <property type="project" value="UniProtKB-ARBA"/>
</dbReference>
<dbReference type="OrthoDB" id="1932925at2759"/>
<keyword evidence="9 16" id="KW-0812">Transmembrane</keyword>
<dbReference type="Gene3D" id="1.20.5.420">
    <property type="entry name" value="Immunoglobulin FC, subunit C"/>
    <property type="match status" value="1"/>
</dbReference>
<evidence type="ECO:0000256" key="1">
    <source>
        <dbReference type="ARBA" id="ARBA00004141"/>
    </source>
</evidence>
<feature type="transmembrane region" description="Helical" evidence="16">
    <location>
        <begin position="1142"/>
        <end position="1161"/>
    </location>
</feature>
<evidence type="ECO:0000256" key="7">
    <source>
        <dbReference type="ARBA" id="ARBA00022490"/>
    </source>
</evidence>
<keyword evidence="8 20" id="KW-0808">Transferase</keyword>
<feature type="transmembrane region" description="Helical" evidence="16">
    <location>
        <begin position="1111"/>
        <end position="1130"/>
    </location>
</feature>
<feature type="transmembrane region" description="Helical" evidence="16">
    <location>
        <begin position="1000"/>
        <end position="1018"/>
    </location>
</feature>
<accession>A0A401G6I7</accession>
<evidence type="ECO:0000256" key="12">
    <source>
        <dbReference type="ARBA" id="ARBA00022989"/>
    </source>
</evidence>
<dbReference type="InParanoid" id="A0A401G6I7"/>
<keyword evidence="7" id="KW-0963">Cytoplasm</keyword>
<keyword evidence="14" id="KW-0325">Glycoprotein</keyword>
<evidence type="ECO:0000256" key="4">
    <source>
        <dbReference type="ARBA" id="ARBA00007895"/>
    </source>
</evidence>
<dbReference type="Pfam" id="PF07779">
    <property type="entry name" value="Cas1_AcylT"/>
    <property type="match status" value="1"/>
</dbReference>
<feature type="region of interest" description="Disordered" evidence="15">
    <location>
        <begin position="161"/>
        <end position="223"/>
    </location>
</feature>
<keyword evidence="21" id="KW-1185">Reference proteome</keyword>
<dbReference type="GO" id="GO:0005794">
    <property type="term" value="C:Golgi apparatus"/>
    <property type="evidence" value="ECO:0007669"/>
    <property type="project" value="UniProtKB-ARBA"/>
</dbReference>
<keyword evidence="10" id="KW-0967">Endosome</keyword>
<comment type="similarity">
    <text evidence="5">Belongs to the PC-esterase family. CASD1 subfamily.</text>
</comment>
<dbReference type="InterPro" id="IPR012419">
    <property type="entry name" value="Cas1_AcylTrans_dom"/>
</dbReference>
<comment type="similarity">
    <text evidence="4">Belongs to the VTA1 family.</text>
</comment>
<feature type="transmembrane region" description="Helical" evidence="16">
    <location>
        <begin position="1030"/>
        <end position="1048"/>
    </location>
</feature>
<feature type="domain" description="Vta1/callose synthase N-terminal" evidence="17">
    <location>
        <begin position="15"/>
        <end position="162"/>
    </location>
</feature>
<dbReference type="GO" id="GO:0010008">
    <property type="term" value="C:endosome membrane"/>
    <property type="evidence" value="ECO:0007669"/>
    <property type="project" value="UniProtKB-SubCell"/>
</dbReference>
<feature type="region of interest" description="Disordered" evidence="15">
    <location>
        <begin position="337"/>
        <end position="394"/>
    </location>
</feature>
<evidence type="ECO:0000259" key="17">
    <source>
        <dbReference type="Pfam" id="PF04652"/>
    </source>
</evidence>
<feature type="compositionally biased region" description="Pro residues" evidence="15">
    <location>
        <begin position="192"/>
        <end position="207"/>
    </location>
</feature>
<evidence type="ECO:0000259" key="19">
    <source>
        <dbReference type="Pfam" id="PF18097"/>
    </source>
</evidence>
<feature type="transmembrane region" description="Helical" evidence="16">
    <location>
        <begin position="950"/>
        <end position="968"/>
    </location>
</feature>
<dbReference type="GO" id="GO:0016740">
    <property type="term" value="F:transferase activity"/>
    <property type="evidence" value="ECO:0007669"/>
    <property type="project" value="UniProtKB-KW"/>
</dbReference>
<dbReference type="Pfam" id="PF04652">
    <property type="entry name" value="Vta1"/>
    <property type="match status" value="1"/>
</dbReference>
<evidence type="ECO:0000256" key="3">
    <source>
        <dbReference type="ARBA" id="ARBA00004496"/>
    </source>
</evidence>
<feature type="transmembrane region" description="Helical" evidence="16">
    <location>
        <begin position="821"/>
        <end position="842"/>
    </location>
</feature>
<evidence type="ECO:0000256" key="8">
    <source>
        <dbReference type="ARBA" id="ARBA00022679"/>
    </source>
</evidence>
<evidence type="ECO:0000256" key="2">
    <source>
        <dbReference type="ARBA" id="ARBA00004481"/>
    </source>
</evidence>
<evidence type="ECO:0000256" key="9">
    <source>
        <dbReference type="ARBA" id="ARBA00022692"/>
    </source>
</evidence>
<dbReference type="GO" id="GO:0015031">
    <property type="term" value="P:protein transport"/>
    <property type="evidence" value="ECO:0007669"/>
    <property type="project" value="UniProtKB-KW"/>
</dbReference>
<evidence type="ECO:0000256" key="16">
    <source>
        <dbReference type="SAM" id="Phobius"/>
    </source>
</evidence>
<gene>
    <name evidence="20" type="ORF">SCP_0106640</name>
</gene>
<evidence type="ECO:0000256" key="11">
    <source>
        <dbReference type="ARBA" id="ARBA00022927"/>
    </source>
</evidence>
<feature type="transmembrane region" description="Helical" evidence="16">
    <location>
        <begin position="884"/>
        <end position="902"/>
    </location>
</feature>
<protein>
    <submittedName>
        <fullName evidence="20">Probable O-acetyltransferase</fullName>
    </submittedName>
</protein>
<dbReference type="RefSeq" id="XP_027608695.1">
    <property type="nucleotide sequence ID" value="XM_027752894.1"/>
</dbReference>
<feature type="transmembrane region" description="Helical" evidence="16">
    <location>
        <begin position="922"/>
        <end position="938"/>
    </location>
</feature>
<organism evidence="20 21">
    <name type="scientific">Sparassis crispa</name>
    <dbReference type="NCBI Taxonomy" id="139825"/>
    <lineage>
        <taxon>Eukaryota</taxon>
        <taxon>Fungi</taxon>
        <taxon>Dikarya</taxon>
        <taxon>Basidiomycota</taxon>
        <taxon>Agaricomycotina</taxon>
        <taxon>Agaricomycetes</taxon>
        <taxon>Polyporales</taxon>
        <taxon>Sparassidaceae</taxon>
        <taxon>Sparassis</taxon>
    </lineage>
</organism>
<proteinExistence type="inferred from homology"/>
<keyword evidence="11" id="KW-0653">Protein transport</keyword>
<evidence type="ECO:0000313" key="21">
    <source>
        <dbReference type="Proteomes" id="UP000287166"/>
    </source>
</evidence>
<evidence type="ECO:0000256" key="13">
    <source>
        <dbReference type="ARBA" id="ARBA00023136"/>
    </source>
</evidence>
<evidence type="ECO:0000259" key="18">
    <source>
        <dbReference type="Pfam" id="PF07779"/>
    </source>
</evidence>
<dbReference type="PANTHER" id="PTHR13533">
    <property type="entry name" value="N-ACETYLNEURAMINATE 9-O-ACETYLTRANSFERASE"/>
    <property type="match status" value="1"/>
</dbReference>
<feature type="compositionally biased region" description="Pro residues" evidence="15">
    <location>
        <begin position="344"/>
        <end position="361"/>
    </location>
</feature>
<dbReference type="PANTHER" id="PTHR13533:SF1">
    <property type="entry name" value="N-ACETYLNEURAMINATE 9-O-ACETYLTRANSFERASE"/>
    <property type="match status" value="1"/>
</dbReference>
<feature type="domain" description="Cas1p 10 TM acyl transferase" evidence="18">
    <location>
        <begin position="804"/>
        <end position="1244"/>
    </location>
</feature>
<feature type="transmembrane region" description="Helical" evidence="16">
    <location>
        <begin position="497"/>
        <end position="519"/>
    </location>
</feature>
<evidence type="ECO:0000256" key="10">
    <source>
        <dbReference type="ARBA" id="ARBA00022753"/>
    </source>
</evidence>
<comment type="subcellular location">
    <subcellularLocation>
        <location evidence="3">Cytoplasm</location>
    </subcellularLocation>
    <subcellularLocation>
        <location evidence="2">Endosome membrane</location>
        <topology evidence="2">Peripheral membrane protein</topology>
    </subcellularLocation>
    <subcellularLocation>
        <location evidence="1">Membrane</location>
        <topology evidence="1">Multi-pass membrane protein</topology>
    </subcellularLocation>
</comment>
<dbReference type="Pfam" id="PF18097">
    <property type="entry name" value="Vta1_C"/>
    <property type="match status" value="1"/>
</dbReference>
<feature type="transmembrane region" description="Helical" evidence="16">
    <location>
        <begin position="1082"/>
        <end position="1099"/>
    </location>
</feature>
<reference evidence="20 21" key="1">
    <citation type="journal article" date="2018" name="Sci. Rep.">
        <title>Genome sequence of the cauliflower mushroom Sparassis crispa (Hanabiratake) and its association with beneficial usage.</title>
        <authorList>
            <person name="Kiyama R."/>
            <person name="Furutani Y."/>
            <person name="Kawaguchi K."/>
            <person name="Nakanishi T."/>
        </authorList>
    </citation>
    <scope>NUCLEOTIDE SEQUENCE [LARGE SCALE GENOMIC DNA]</scope>
</reference>
<keyword evidence="13 16" id="KW-0472">Membrane</keyword>
<feature type="transmembrane region" description="Helical" evidence="16">
    <location>
        <begin position="854"/>
        <end position="872"/>
    </location>
</feature>
<evidence type="ECO:0000256" key="5">
    <source>
        <dbReference type="ARBA" id="ARBA00010666"/>
    </source>
</evidence>
<name>A0A401G6I7_9APHY</name>
<dbReference type="Gene3D" id="1.25.40.270">
    <property type="entry name" value="Vacuolar protein sorting-associated protein vta1"/>
    <property type="match status" value="1"/>
</dbReference>
<comment type="caution">
    <text evidence="20">The sequence shown here is derived from an EMBL/GenBank/DDBJ whole genome shotgun (WGS) entry which is preliminary data.</text>
</comment>
<evidence type="ECO:0000256" key="14">
    <source>
        <dbReference type="ARBA" id="ARBA00023180"/>
    </source>
</evidence>